<sequence length="63" mass="7430">MVIVLKKQTKRGFTAIDSLIGLTIISIFSLFYIYVTAQMDRTIDQSQRTMIVERQKYEKTIQR</sequence>
<keyword evidence="1" id="KW-0812">Transmembrane</keyword>
<reference evidence="2 3" key="1">
    <citation type="journal article" date="2021" name="Int. J. Syst. Evol. Microbiol.">
        <title>Lentilactobacillus fungorum sp. nov., isolated from spent mushroom substrates.</title>
        <authorList>
            <person name="Tohno M."/>
            <person name="Tanizawa Y."/>
            <person name="Kojima Y."/>
            <person name="Sakamoto M."/>
            <person name="Ohkuma M."/>
            <person name="Kobayashi H."/>
        </authorList>
    </citation>
    <scope>NUCLEOTIDE SEQUENCE [LARGE SCALE GENOMIC DNA]</scope>
    <source>
        <strain evidence="2 3">YK48G</strain>
    </source>
</reference>
<dbReference type="EMBL" id="BNJR01000004">
    <property type="protein sequence ID" value="GHP12651.1"/>
    <property type="molecule type" value="Genomic_DNA"/>
</dbReference>
<keyword evidence="1" id="KW-0472">Membrane</keyword>
<evidence type="ECO:0000313" key="3">
    <source>
        <dbReference type="Proteomes" id="UP000604765"/>
    </source>
</evidence>
<gene>
    <name evidence="2" type="ORF">YK48G_00760</name>
</gene>
<comment type="caution">
    <text evidence="2">The sequence shown here is derived from an EMBL/GenBank/DDBJ whole genome shotgun (WGS) entry which is preliminary data.</text>
</comment>
<accession>A0ABQ3VW31</accession>
<dbReference type="Proteomes" id="UP000604765">
    <property type="component" value="Unassembled WGS sequence"/>
</dbReference>
<evidence type="ECO:0008006" key="4">
    <source>
        <dbReference type="Google" id="ProtNLM"/>
    </source>
</evidence>
<feature type="transmembrane region" description="Helical" evidence="1">
    <location>
        <begin position="12"/>
        <end position="35"/>
    </location>
</feature>
<evidence type="ECO:0000313" key="2">
    <source>
        <dbReference type="EMBL" id="GHP12651.1"/>
    </source>
</evidence>
<proteinExistence type="predicted"/>
<evidence type="ECO:0000256" key="1">
    <source>
        <dbReference type="SAM" id="Phobius"/>
    </source>
</evidence>
<keyword evidence="3" id="KW-1185">Reference proteome</keyword>
<name>A0ABQ3VW31_9LACO</name>
<protein>
    <recommendedName>
        <fullName evidence="4">Type II secretion system protein</fullName>
    </recommendedName>
</protein>
<keyword evidence="1" id="KW-1133">Transmembrane helix</keyword>
<organism evidence="2 3">
    <name type="scientific">Lentilactobacillus fungorum</name>
    <dbReference type="NCBI Taxonomy" id="2201250"/>
    <lineage>
        <taxon>Bacteria</taxon>
        <taxon>Bacillati</taxon>
        <taxon>Bacillota</taxon>
        <taxon>Bacilli</taxon>
        <taxon>Lactobacillales</taxon>
        <taxon>Lactobacillaceae</taxon>
        <taxon>Lentilactobacillus</taxon>
    </lineage>
</organism>